<feature type="compositionally biased region" description="Low complexity" evidence="2">
    <location>
        <begin position="204"/>
        <end position="226"/>
    </location>
</feature>
<dbReference type="AlphaFoldDB" id="A0A1W2TLW7"/>
<dbReference type="Gene3D" id="4.10.280.10">
    <property type="entry name" value="Helix-loop-helix DNA-binding domain"/>
    <property type="match status" value="1"/>
</dbReference>
<dbReference type="GO" id="GO:0046983">
    <property type="term" value="F:protein dimerization activity"/>
    <property type="evidence" value="ECO:0007669"/>
    <property type="project" value="InterPro"/>
</dbReference>
<dbReference type="PROSITE" id="PS50888">
    <property type="entry name" value="BHLH"/>
    <property type="match status" value="1"/>
</dbReference>
<organism evidence="4">
    <name type="scientific">Rosellinia necatrix</name>
    <name type="common">White root-rot fungus</name>
    <dbReference type="NCBI Taxonomy" id="77044"/>
    <lineage>
        <taxon>Eukaryota</taxon>
        <taxon>Fungi</taxon>
        <taxon>Dikarya</taxon>
        <taxon>Ascomycota</taxon>
        <taxon>Pezizomycotina</taxon>
        <taxon>Sordariomycetes</taxon>
        <taxon>Xylariomycetidae</taxon>
        <taxon>Xylariales</taxon>
        <taxon>Xylariaceae</taxon>
        <taxon>Rosellinia</taxon>
    </lineage>
</organism>
<dbReference type="SMART" id="SM00353">
    <property type="entry name" value="HLH"/>
    <property type="match status" value="1"/>
</dbReference>
<evidence type="ECO:0000256" key="1">
    <source>
        <dbReference type="SAM" id="Coils"/>
    </source>
</evidence>
<feature type="coiled-coil region" evidence="1">
    <location>
        <begin position="299"/>
        <end position="333"/>
    </location>
</feature>
<dbReference type="SUPFAM" id="SSF47459">
    <property type="entry name" value="HLH, helix-loop-helix DNA-binding domain"/>
    <property type="match status" value="1"/>
</dbReference>
<accession>A0A1W2TLW7</accession>
<evidence type="ECO:0000259" key="3">
    <source>
        <dbReference type="PROSITE" id="PS50888"/>
    </source>
</evidence>
<dbReference type="Pfam" id="PF00010">
    <property type="entry name" value="HLH"/>
    <property type="match status" value="1"/>
</dbReference>
<evidence type="ECO:0000313" key="4">
    <source>
        <dbReference type="EMBL" id="GAP89303.1"/>
    </source>
</evidence>
<name>A0A1W2TLW7_ROSNE</name>
<dbReference type="Proteomes" id="UP000054516">
    <property type="component" value="Unassembled WGS sequence"/>
</dbReference>
<dbReference type="PANTHER" id="PTHR47336">
    <property type="entry name" value="TRANSCRIPTION FACTOR HMS1-RELATED"/>
    <property type="match status" value="1"/>
</dbReference>
<feature type="compositionally biased region" description="Basic and acidic residues" evidence="2">
    <location>
        <begin position="240"/>
        <end position="249"/>
    </location>
</feature>
<dbReference type="EMBL" id="DF977482">
    <property type="protein sequence ID" value="GAP89303.1"/>
    <property type="molecule type" value="Genomic_DNA"/>
</dbReference>
<dbReference type="OrthoDB" id="3542681at2759"/>
<dbReference type="InterPro" id="IPR011598">
    <property type="entry name" value="bHLH_dom"/>
</dbReference>
<gene>
    <name evidence="4" type="ORF">SAMD00023353_3700390</name>
</gene>
<dbReference type="STRING" id="77044.A0A1W2TLW7"/>
<protein>
    <submittedName>
        <fullName evidence="4">Putative allergen fus c 3</fullName>
    </submittedName>
</protein>
<feature type="region of interest" description="Disordered" evidence="2">
    <location>
        <begin position="144"/>
        <end position="192"/>
    </location>
</feature>
<keyword evidence="5" id="KW-1185">Reference proteome</keyword>
<reference evidence="4" key="1">
    <citation type="submission" date="2016-03" db="EMBL/GenBank/DDBJ databases">
        <title>Draft genome sequence of Rosellinia necatrix.</title>
        <authorList>
            <person name="Kanematsu S."/>
        </authorList>
    </citation>
    <scope>NUCLEOTIDE SEQUENCE [LARGE SCALE GENOMIC DNA]</scope>
    <source>
        <strain evidence="4">W97</strain>
    </source>
</reference>
<evidence type="ECO:0000313" key="5">
    <source>
        <dbReference type="Proteomes" id="UP000054516"/>
    </source>
</evidence>
<feature type="domain" description="BHLH" evidence="3">
    <location>
        <begin position="244"/>
        <end position="309"/>
    </location>
</feature>
<feature type="compositionally biased region" description="Basic residues" evidence="2">
    <location>
        <begin position="163"/>
        <end position="179"/>
    </location>
</feature>
<evidence type="ECO:0000256" key="2">
    <source>
        <dbReference type="SAM" id="MobiDB-lite"/>
    </source>
</evidence>
<dbReference type="InterPro" id="IPR036638">
    <property type="entry name" value="HLH_DNA-bd_sf"/>
</dbReference>
<sequence>MWNVGHLDRSYDDSVVQQLHMTSAGYQPSTLAAEAPFYTTRAPSTNGHQNTQAYYPTAVSGGGSTETLAGFQSNPRAFYRANSTQVYSANEYGSTDGNPESSSSASFIASRAGSYDSSFPQAVTPESGMGSHVDTYGYMYSHGQGPAGVVASPPELSPTSGQPHHKKSKTPSRQRKSKHPYPGFPPESLAAGAAGTAAGASASASASAGGASSSSTSNRSKLRSASRTSKNTHHNPPATAEERKSRETHNNVEKQYRNRLNAHFESLLSALPERMQSGDGDDGDDLDAGDRRVSKAEVLEMARRHIKALERECAALEGERDELRDNMERLRWLFGRCEGAAEGSAFLESGAMP</sequence>
<keyword evidence="1" id="KW-0175">Coiled coil</keyword>
<dbReference type="CDD" id="cd11395">
    <property type="entry name" value="bHLHzip_SREBP_like"/>
    <property type="match status" value="1"/>
</dbReference>
<feature type="region of interest" description="Disordered" evidence="2">
    <location>
        <begin position="204"/>
        <end position="249"/>
    </location>
</feature>
<dbReference type="PANTHER" id="PTHR47336:SF2">
    <property type="entry name" value="TRANSCRIPTION FACTOR HMS1-RELATED"/>
    <property type="match status" value="1"/>
</dbReference>
<proteinExistence type="predicted"/>
<dbReference type="InterPro" id="IPR052099">
    <property type="entry name" value="Regulatory_TF_Diverse"/>
</dbReference>